<feature type="transmembrane region" description="Helical" evidence="13">
    <location>
        <begin position="112"/>
        <end position="134"/>
    </location>
</feature>
<dbReference type="NCBIfam" id="NF041832">
    <property type="entry name" value="near_NosP_CTERM"/>
    <property type="match status" value="1"/>
</dbReference>
<keyword evidence="10 13" id="KW-0472">Membrane</keyword>
<dbReference type="PROSITE" id="PS50110">
    <property type="entry name" value="RESPONSE_REGULATORY"/>
    <property type="match status" value="1"/>
</dbReference>
<dbReference type="InterPro" id="IPR003594">
    <property type="entry name" value="HATPase_dom"/>
</dbReference>
<evidence type="ECO:0000259" key="15">
    <source>
        <dbReference type="PROSITE" id="PS50110"/>
    </source>
</evidence>
<evidence type="ECO:0000256" key="10">
    <source>
        <dbReference type="ARBA" id="ARBA00023136"/>
    </source>
</evidence>
<dbReference type="CDD" id="cd00082">
    <property type="entry name" value="HisKA"/>
    <property type="match status" value="1"/>
</dbReference>
<dbReference type="PROSITE" id="PS50109">
    <property type="entry name" value="HIS_KIN"/>
    <property type="match status" value="1"/>
</dbReference>
<dbReference type="Gene3D" id="3.30.565.10">
    <property type="entry name" value="Histidine kinase-like ATPase, C-terminal domain"/>
    <property type="match status" value="1"/>
</dbReference>
<dbReference type="CDD" id="cd00156">
    <property type="entry name" value="REC"/>
    <property type="match status" value="1"/>
</dbReference>
<dbReference type="InterPro" id="IPR005467">
    <property type="entry name" value="His_kinase_dom"/>
</dbReference>
<dbReference type="Pfam" id="PF00512">
    <property type="entry name" value="HisKA"/>
    <property type="match status" value="1"/>
</dbReference>
<evidence type="ECO:0000256" key="6">
    <source>
        <dbReference type="ARBA" id="ARBA00022679"/>
    </source>
</evidence>
<dbReference type="InterPro" id="IPR036097">
    <property type="entry name" value="HisK_dim/P_sf"/>
</dbReference>
<comment type="caution">
    <text evidence="16">The sequence shown here is derived from an EMBL/GenBank/DDBJ whole genome shotgun (WGS) entry which is preliminary data.</text>
</comment>
<dbReference type="RefSeq" id="WP_407863838.1">
    <property type="nucleotide sequence ID" value="NZ_BAAFZP010000001.1"/>
</dbReference>
<dbReference type="SMART" id="SM00387">
    <property type="entry name" value="HATPase_c"/>
    <property type="match status" value="1"/>
</dbReference>
<dbReference type="PRINTS" id="PR00344">
    <property type="entry name" value="BCTRLSENSOR"/>
</dbReference>
<gene>
    <name evidence="16" type="ORF">PPNSA23_08630</name>
</gene>
<evidence type="ECO:0000256" key="4">
    <source>
        <dbReference type="ARBA" id="ARBA00012438"/>
    </source>
</evidence>
<dbReference type="CDD" id="cd10322">
    <property type="entry name" value="SLC5sbd"/>
    <property type="match status" value="1"/>
</dbReference>
<dbReference type="SMART" id="SM00388">
    <property type="entry name" value="HisKA"/>
    <property type="match status" value="1"/>
</dbReference>
<dbReference type="Pfam" id="PF02518">
    <property type="entry name" value="HATPase_c"/>
    <property type="match status" value="1"/>
</dbReference>
<evidence type="ECO:0000256" key="3">
    <source>
        <dbReference type="ARBA" id="ARBA00006434"/>
    </source>
</evidence>
<evidence type="ECO:0000256" key="1">
    <source>
        <dbReference type="ARBA" id="ARBA00000085"/>
    </source>
</evidence>
<name>A0ABQ0GW93_9HYPH</name>
<comment type="subcellular location">
    <subcellularLocation>
        <location evidence="2">Membrane</location>
        <topology evidence="2">Multi-pass membrane protein</topology>
    </subcellularLocation>
</comment>
<dbReference type="PANTHER" id="PTHR43047">
    <property type="entry name" value="TWO-COMPONENT HISTIDINE PROTEIN KINASE"/>
    <property type="match status" value="1"/>
</dbReference>
<dbReference type="PROSITE" id="PS50283">
    <property type="entry name" value="NA_SOLUT_SYMP_3"/>
    <property type="match status" value="1"/>
</dbReference>
<evidence type="ECO:0000256" key="7">
    <source>
        <dbReference type="ARBA" id="ARBA00022692"/>
    </source>
</evidence>
<dbReference type="Gene3D" id="3.40.50.2300">
    <property type="match status" value="1"/>
</dbReference>
<comment type="catalytic activity">
    <reaction evidence="1">
        <text>ATP + protein L-histidine = ADP + protein N-phospho-L-histidine.</text>
        <dbReference type="EC" id="2.7.13.3"/>
    </reaction>
</comment>
<feature type="transmembrane region" description="Helical" evidence="13">
    <location>
        <begin position="443"/>
        <end position="465"/>
    </location>
</feature>
<evidence type="ECO:0000256" key="5">
    <source>
        <dbReference type="ARBA" id="ARBA00022553"/>
    </source>
</evidence>
<dbReference type="InterPro" id="IPR011006">
    <property type="entry name" value="CheY-like_superfamily"/>
</dbReference>
<dbReference type="Gene3D" id="1.20.1730.10">
    <property type="entry name" value="Sodium/glucose cotransporter"/>
    <property type="match status" value="1"/>
</dbReference>
<evidence type="ECO:0000313" key="17">
    <source>
        <dbReference type="Proteomes" id="UP001628091"/>
    </source>
</evidence>
<keyword evidence="9 13" id="KW-1133">Transmembrane helix</keyword>
<dbReference type="SUPFAM" id="SSF47384">
    <property type="entry name" value="Homodimeric domain of signal transducing histidine kinase"/>
    <property type="match status" value="1"/>
</dbReference>
<dbReference type="SMART" id="SM00448">
    <property type="entry name" value="REC"/>
    <property type="match status" value="1"/>
</dbReference>
<dbReference type="InterPro" id="IPR035965">
    <property type="entry name" value="PAS-like_dom_sf"/>
</dbReference>
<proteinExistence type="inferred from homology"/>
<dbReference type="InterPro" id="IPR003661">
    <property type="entry name" value="HisK_dim/P_dom"/>
</dbReference>
<feature type="transmembrane region" description="Helical" evidence="13">
    <location>
        <begin position="328"/>
        <end position="356"/>
    </location>
</feature>
<dbReference type="Gene3D" id="3.30.450.20">
    <property type="entry name" value="PAS domain"/>
    <property type="match status" value="1"/>
</dbReference>
<feature type="transmembrane region" description="Helical" evidence="13">
    <location>
        <begin position="415"/>
        <end position="436"/>
    </location>
</feature>
<evidence type="ECO:0000313" key="16">
    <source>
        <dbReference type="EMBL" id="GAB1580920.1"/>
    </source>
</evidence>
<feature type="transmembrane region" description="Helical" evidence="13">
    <location>
        <begin position="6"/>
        <end position="25"/>
    </location>
</feature>
<feature type="transmembrane region" description="Helical" evidence="13">
    <location>
        <begin position="67"/>
        <end position="85"/>
    </location>
</feature>
<feature type="transmembrane region" description="Helical" evidence="13">
    <location>
        <begin position="37"/>
        <end position="61"/>
    </location>
</feature>
<evidence type="ECO:0000259" key="14">
    <source>
        <dbReference type="PROSITE" id="PS50109"/>
    </source>
</evidence>
<keyword evidence="7 13" id="KW-0812">Transmembrane</keyword>
<dbReference type="Pfam" id="PF12860">
    <property type="entry name" value="PAS_7"/>
    <property type="match status" value="1"/>
</dbReference>
<dbReference type="PANTHER" id="PTHR43047:SF9">
    <property type="entry name" value="HISTIDINE KINASE"/>
    <property type="match status" value="1"/>
</dbReference>
<dbReference type="InterPro" id="IPR036890">
    <property type="entry name" value="HATPase_C_sf"/>
</dbReference>
<sequence length="1166" mass="127048">MQGWGIIGIAFLYLFLLFGVASVGDRRAQRWGSQPRPYVYALSLAVYCTSWTFFGSVGVASERGLEFLGIYIGPILVFTLGNRLVRHIVRLAKAERITSIADFLAARYGKSFAVASLATCIAAVGALPYIALQLKAVSGTVDLVVSHYGQSFDPIGYIFSDVSLPVACVLALFAILFGTRHTDATEHQDGLILAVALESVIKLCAFLAVGFACTFYLFGSSSDLAEAVAGNTAASQALNYQTSVGTWIVQTLLSATAILMLPRQFHVAVVENRSEQELRTAIWLFPAYLVLINLFVLPIALAGVVTLGEGTNADLYVLALPLAVDSHFLALIAFVGGLSAATAMVIVACVALSVMISNHLLLPLFIKHFVHDNDTEKQDLTRVILYTRRATIIVILFISFIYYRETADNIRLSSIGLVSFAAIAQFAPALLGGLVWRGANARGAVLGMSTGFAVWAYTLLLPTLAPPDAAILREGLFGIAALRPQSLFGTDAFPLTNGVIWSLAINTLFYVLGSLSRQSTPLERIQATVFMPRDIMAVPTLRRFRTTVTVDELKATIARYLGAERVERSFHSFELRENRKLVGGAPADMGIIRYAEQLLGSAVGSSSARLVLSLLLQRNDSTTRSALRLLDDASEALQQNRGLLQIALDQMEQGITVLDKDFRLTCWNRQFRLLTDLPDEFGQVGTPLSEIIEHLARRGDVPMGNSAAIMRNFTTFRQPWRIDLTSSGRILEIRSNPMPDGGVVATYTDITVTVEAANALKRINETLEQRVAERTAELMHVNSELAKARAVAEEANLGKTRFLAAVGHDILQPLNAARLYSSALTERLRRSEASGLARNIDSSLESVEAILGAVLDISRLDTGALKPHVSVFRLDEMMKQIATDFEPLAMKKGLRLRVVPSSVVVETDRNLLRRLVQNLVSNSIKYSRRGSVLLGVRRRGDAIDLQVIDTGIGIPANKLQSVFREFTRLDEGIREAEGLGLGLSIVDRIARVLDLQLQLDSVPGKGTRFSVRLPVLQQQPLPAPASEMRPRPGRSNELSGITVLCIDNDERILSGMEILLGGWGCRVTAARNGAELKAFCAGAAGAPDIILADYHLNGENGLDMIGYAREYFERAMPAVLVTADRSNEVRLRAQEDGVAVLHKPLKPAALRALLSHHHGQTRTAAE</sequence>
<dbReference type="Gene3D" id="1.10.287.130">
    <property type="match status" value="1"/>
</dbReference>
<evidence type="ECO:0000256" key="8">
    <source>
        <dbReference type="ARBA" id="ARBA00022777"/>
    </source>
</evidence>
<dbReference type="InterPro" id="IPR001734">
    <property type="entry name" value="Na/solute_symporter"/>
</dbReference>
<keyword evidence="6" id="KW-0808">Transferase</keyword>
<dbReference type="EMBL" id="BAAFZP010000001">
    <property type="protein sequence ID" value="GAB1580920.1"/>
    <property type="molecule type" value="Genomic_DNA"/>
</dbReference>
<organism evidence="16 17">
    <name type="scientific">Phyllobacterium phragmitis</name>
    <dbReference type="NCBI Taxonomy" id="2670329"/>
    <lineage>
        <taxon>Bacteria</taxon>
        <taxon>Pseudomonadati</taxon>
        <taxon>Pseudomonadota</taxon>
        <taxon>Alphaproteobacteria</taxon>
        <taxon>Hyphomicrobiales</taxon>
        <taxon>Phyllobacteriaceae</taxon>
        <taxon>Phyllobacterium</taxon>
    </lineage>
</organism>
<feature type="transmembrane region" description="Helical" evidence="13">
    <location>
        <begin position="282"/>
        <end position="308"/>
    </location>
</feature>
<evidence type="ECO:0000256" key="9">
    <source>
        <dbReference type="ARBA" id="ARBA00022989"/>
    </source>
</evidence>
<feature type="modified residue" description="4-aspartylphosphate" evidence="11">
    <location>
        <position position="1093"/>
    </location>
</feature>
<dbReference type="SUPFAM" id="SSF55785">
    <property type="entry name" value="PYP-like sensor domain (PAS domain)"/>
    <property type="match status" value="1"/>
</dbReference>
<evidence type="ECO:0000256" key="12">
    <source>
        <dbReference type="SAM" id="Coils"/>
    </source>
</evidence>
<protein>
    <recommendedName>
        <fullName evidence="4">histidine kinase</fullName>
        <ecNumber evidence="4">2.7.13.3</ecNumber>
    </recommendedName>
</protein>
<reference evidence="16 17" key="1">
    <citation type="submission" date="2024-10" db="EMBL/GenBank/DDBJ databases">
        <title>Isolation, draft genome sequencing and identification of Phyllobacterium sp. NSA23, isolated from leaf soil.</title>
        <authorList>
            <person name="Akita H."/>
        </authorList>
    </citation>
    <scope>NUCLEOTIDE SEQUENCE [LARGE SCALE GENOMIC DNA]</scope>
    <source>
        <strain evidence="16 17">NSA23</strain>
    </source>
</reference>
<dbReference type="InterPro" id="IPR004358">
    <property type="entry name" value="Sig_transdc_His_kin-like_C"/>
</dbReference>
<feature type="transmembrane region" description="Helical" evidence="13">
    <location>
        <begin position="154"/>
        <end position="179"/>
    </location>
</feature>
<dbReference type="SUPFAM" id="SSF55874">
    <property type="entry name" value="ATPase domain of HSP90 chaperone/DNA topoisomerase II/histidine kinase"/>
    <property type="match status" value="1"/>
</dbReference>
<feature type="domain" description="Response regulatory" evidence="15">
    <location>
        <begin position="1042"/>
        <end position="1158"/>
    </location>
</feature>
<dbReference type="Pfam" id="PF00072">
    <property type="entry name" value="Response_reg"/>
    <property type="match status" value="1"/>
</dbReference>
<dbReference type="SUPFAM" id="SSF52172">
    <property type="entry name" value="CheY-like"/>
    <property type="match status" value="1"/>
</dbReference>
<dbReference type="InterPro" id="IPR038377">
    <property type="entry name" value="Na/Glc_symporter_sf"/>
</dbReference>
<feature type="domain" description="Histidine kinase" evidence="14">
    <location>
        <begin position="805"/>
        <end position="1017"/>
    </location>
</feature>
<evidence type="ECO:0000256" key="13">
    <source>
        <dbReference type="SAM" id="Phobius"/>
    </source>
</evidence>
<accession>A0ABQ0GW93</accession>
<evidence type="ECO:0000256" key="11">
    <source>
        <dbReference type="PROSITE-ProRule" id="PRU00169"/>
    </source>
</evidence>
<comment type="similarity">
    <text evidence="3">Belongs to the sodium:solute symporter (SSF) (TC 2.A.21) family.</text>
</comment>
<feature type="transmembrane region" description="Helical" evidence="13">
    <location>
        <begin position="191"/>
        <end position="218"/>
    </location>
</feature>
<dbReference type="Proteomes" id="UP001628091">
    <property type="component" value="Unassembled WGS sequence"/>
</dbReference>
<keyword evidence="5 11" id="KW-0597">Phosphoprotein</keyword>
<evidence type="ECO:0000256" key="2">
    <source>
        <dbReference type="ARBA" id="ARBA00004141"/>
    </source>
</evidence>
<dbReference type="EC" id="2.7.13.3" evidence="4"/>
<keyword evidence="12" id="KW-0175">Coiled coil</keyword>
<feature type="coiled-coil region" evidence="12">
    <location>
        <begin position="757"/>
        <end position="784"/>
    </location>
</feature>
<keyword evidence="8" id="KW-0418">Kinase</keyword>
<keyword evidence="17" id="KW-1185">Reference proteome</keyword>
<feature type="transmembrane region" description="Helical" evidence="13">
    <location>
        <begin position="386"/>
        <end position="403"/>
    </location>
</feature>
<dbReference type="InterPro" id="IPR001789">
    <property type="entry name" value="Sig_transdc_resp-reg_receiver"/>
</dbReference>